<dbReference type="SUPFAM" id="SSF50729">
    <property type="entry name" value="PH domain-like"/>
    <property type="match status" value="1"/>
</dbReference>
<dbReference type="GO" id="GO:0031490">
    <property type="term" value="F:chromatin DNA binding"/>
    <property type="evidence" value="ECO:0007669"/>
    <property type="project" value="TreeGrafter"/>
</dbReference>
<dbReference type="GO" id="GO:0003713">
    <property type="term" value="F:transcription coactivator activity"/>
    <property type="evidence" value="ECO:0007669"/>
    <property type="project" value="InterPro"/>
</dbReference>
<dbReference type="AlphaFoldDB" id="A0A1L0GS80"/>
<organism evidence="1 2">
    <name type="scientific">Sungouiella intermedia</name>
    <dbReference type="NCBI Taxonomy" id="45354"/>
    <lineage>
        <taxon>Eukaryota</taxon>
        <taxon>Fungi</taxon>
        <taxon>Dikarya</taxon>
        <taxon>Ascomycota</taxon>
        <taxon>Saccharomycotina</taxon>
        <taxon>Pichiomycetes</taxon>
        <taxon>Metschnikowiaceae</taxon>
        <taxon>Sungouiella</taxon>
    </lineage>
</organism>
<evidence type="ECO:0000313" key="1">
    <source>
        <dbReference type="EMBL" id="SGZ58877.1"/>
    </source>
</evidence>
<dbReference type="GO" id="GO:0005634">
    <property type="term" value="C:nucleus"/>
    <property type="evidence" value="ECO:0007669"/>
    <property type="project" value="TreeGrafter"/>
</dbReference>
<proteinExistence type="predicted"/>
<reference evidence="1 2" key="1">
    <citation type="submission" date="2016-10" db="EMBL/GenBank/DDBJ databases">
        <authorList>
            <person name="de Groot N.N."/>
        </authorList>
    </citation>
    <scope>NUCLEOTIDE SEQUENCE [LARGE SCALE GENOMIC DNA]</scope>
    <source>
        <strain evidence="1 2">PYCC 4715</strain>
    </source>
</reference>
<dbReference type="PANTHER" id="PTHR31606:SF1">
    <property type="entry name" value="WW DOMAIN BINDING PROTEIN 2, ISOFORM E"/>
    <property type="match status" value="1"/>
</dbReference>
<accession>A0A1L0GS80</accession>
<dbReference type="InterPro" id="IPR044852">
    <property type="entry name" value="WBP2-like"/>
</dbReference>
<sequence>MSINKVSVHKTSNSRELPFDLFQGEILQFRSQTSRQSISVQLHKSTSAIKVNISAGDGHIFVSNKRFVYITESQGDFDSFALDFDTVGALQFSHALKSPWFGANYWEFMFISGEGSDGFPKNDWFKGQVVFKDGGLFEFIAVVDRAINDAVNNRDIDEELPSYTP</sequence>
<gene>
    <name evidence="1" type="ORF">SAMEA4029009_CIC11G00000002621</name>
</gene>
<evidence type="ECO:0000313" key="2">
    <source>
        <dbReference type="Proteomes" id="UP000182259"/>
    </source>
</evidence>
<dbReference type="Proteomes" id="UP000182259">
    <property type="component" value="Chromosome VII"/>
</dbReference>
<dbReference type="EMBL" id="LT635770">
    <property type="protein sequence ID" value="SGZ58877.1"/>
    <property type="molecule type" value="Genomic_DNA"/>
</dbReference>
<name>A0A1L0GS80_9ASCO</name>
<protein>
    <submittedName>
        <fullName evidence="1">CIC11C00000002621</fullName>
    </submittedName>
</protein>
<dbReference type="PANTHER" id="PTHR31606">
    <property type="entry name" value="WW DOMAIN BINDING PROTEIN 2, ISOFORM E"/>
    <property type="match status" value="1"/>
</dbReference>